<organism evidence="3 4">
    <name type="scientific">Streptomyces racemochromogenes</name>
    <dbReference type="NCBI Taxonomy" id="67353"/>
    <lineage>
        <taxon>Bacteria</taxon>
        <taxon>Bacillati</taxon>
        <taxon>Actinomycetota</taxon>
        <taxon>Actinomycetes</taxon>
        <taxon>Kitasatosporales</taxon>
        <taxon>Streptomycetaceae</taxon>
        <taxon>Streptomyces</taxon>
    </lineage>
</organism>
<accession>A0ABW7P946</accession>
<feature type="compositionally biased region" description="Polar residues" evidence="2">
    <location>
        <begin position="1"/>
        <end position="10"/>
    </location>
</feature>
<protein>
    <submittedName>
        <fullName evidence="3">Uncharacterized protein</fullName>
    </submittedName>
</protein>
<evidence type="ECO:0000256" key="1">
    <source>
        <dbReference type="SAM" id="Coils"/>
    </source>
</evidence>
<dbReference type="EMBL" id="JBBDHD010000011">
    <property type="protein sequence ID" value="MFH7594749.1"/>
    <property type="molecule type" value="Genomic_DNA"/>
</dbReference>
<name>A0ABW7P946_9ACTN</name>
<dbReference type="RefSeq" id="WP_395508675.1">
    <property type="nucleotide sequence ID" value="NZ_JBBDHD010000011.1"/>
</dbReference>
<evidence type="ECO:0000256" key="2">
    <source>
        <dbReference type="SAM" id="MobiDB-lite"/>
    </source>
</evidence>
<feature type="coiled-coil region" evidence="1">
    <location>
        <begin position="385"/>
        <end position="422"/>
    </location>
</feature>
<evidence type="ECO:0000313" key="3">
    <source>
        <dbReference type="EMBL" id="MFH7594749.1"/>
    </source>
</evidence>
<comment type="caution">
    <text evidence="3">The sequence shown here is derived from an EMBL/GenBank/DDBJ whole genome shotgun (WGS) entry which is preliminary data.</text>
</comment>
<proteinExistence type="predicted"/>
<reference evidence="3 4" key="1">
    <citation type="submission" date="2024-03" db="EMBL/GenBank/DDBJ databases">
        <title>Whole genome sequencing of Streptomyces racemochromogenes, to identify antimicrobial biosynthetic gene clusters.</title>
        <authorList>
            <person name="Suryawanshi P."/>
            <person name="Krishnaraj P.U."/>
            <person name="Arun Y.P."/>
            <person name="Suryawanshi M.P."/>
            <person name="Rakshit O."/>
        </authorList>
    </citation>
    <scope>NUCLEOTIDE SEQUENCE [LARGE SCALE GENOMIC DNA]</scope>
    <source>
        <strain evidence="3 4">AUDT626</strain>
    </source>
</reference>
<feature type="region of interest" description="Disordered" evidence="2">
    <location>
        <begin position="1"/>
        <end position="24"/>
    </location>
</feature>
<dbReference type="Proteomes" id="UP001610631">
    <property type="component" value="Unassembled WGS sequence"/>
</dbReference>
<keyword evidence="4" id="KW-1185">Reference proteome</keyword>
<gene>
    <name evidence="3" type="ORF">WDV06_06515</name>
</gene>
<evidence type="ECO:0000313" key="4">
    <source>
        <dbReference type="Proteomes" id="UP001610631"/>
    </source>
</evidence>
<keyword evidence="1" id="KW-0175">Coiled coil</keyword>
<sequence>MLTTSASPLPTRSRPAEDPSAPGVHDQLAFRTALTVPHADRSLFEAVRSETITWIKTKKNRYPDAPSTSGVHHLDAMTVLTSQSRYDEKGAERALRIQLREDRPEATWRTTVTAVLAPPGTGHKAAVAVSLECFPNGNPDGLRPGRPAIVEKLVAKLRPVDGRGRLTVHALQVTRARAQVDDLIEVLCDPDRHNPVVVAARTTEPDPLWSQRMRQVMPQCAGSAGLYLLADEAAVDAFRHEIGEHHRVAPGAVRTFLPGTDPAWPPDAARHRFVSPARMRDPADRAWNAIARAAQRHATQAPVPQLLRDLRFPDDEAATQRRRDALTAVPQPRVPADTLNEIRHLREENALLLGLLRTADEEIEERRTSTRLAERTTTSLEDQLARTRQEALHNLQDAVEALEEAQRAQAEADQLRSRLYQQGRHEDATAALDEPHPLPTSFEELWDGRETFTRVLLTADRETCIDLDDNDRARVWAGKAWLALRALDSYAGQAQSGFKGAFYDFCTASLPGVQGWPAKQVAMAEGSATMEQFGGLRVFPVPETVNPSGLAVMEAHLKLDSKGATSPRVHFLDDTKGTTQKIIVGYIGPHLRNTKTN</sequence>